<dbReference type="EMBL" id="CH408157">
    <property type="protein sequence ID" value="EDK39094.2"/>
    <property type="molecule type" value="Genomic_DNA"/>
</dbReference>
<evidence type="ECO:0000313" key="2">
    <source>
        <dbReference type="Proteomes" id="UP000001997"/>
    </source>
</evidence>
<dbReference type="GeneID" id="5127101"/>
<dbReference type="KEGG" id="pgu:PGUG_03192"/>
<protein>
    <submittedName>
        <fullName evidence="1">Uncharacterized protein</fullName>
    </submittedName>
</protein>
<evidence type="ECO:0000313" key="1">
    <source>
        <dbReference type="EMBL" id="EDK39094.2"/>
    </source>
</evidence>
<dbReference type="Proteomes" id="UP000001997">
    <property type="component" value="Unassembled WGS sequence"/>
</dbReference>
<organism evidence="1 2">
    <name type="scientific">Meyerozyma guilliermondii (strain ATCC 6260 / CBS 566 / DSM 6381 / JCM 1539 / NBRC 10279 / NRRL Y-324)</name>
    <name type="common">Yeast</name>
    <name type="synonym">Candida guilliermondii</name>
    <dbReference type="NCBI Taxonomy" id="294746"/>
    <lineage>
        <taxon>Eukaryota</taxon>
        <taxon>Fungi</taxon>
        <taxon>Dikarya</taxon>
        <taxon>Ascomycota</taxon>
        <taxon>Saccharomycotina</taxon>
        <taxon>Pichiomycetes</taxon>
        <taxon>Debaryomycetaceae</taxon>
        <taxon>Meyerozyma</taxon>
    </lineage>
</organism>
<dbReference type="InParanoid" id="A5DIU1"/>
<dbReference type="OMA" id="EASECRI"/>
<reference evidence="1 2" key="1">
    <citation type="journal article" date="2009" name="Nature">
        <title>Evolution of pathogenicity and sexual reproduction in eight Candida genomes.</title>
        <authorList>
            <person name="Butler G."/>
            <person name="Rasmussen M.D."/>
            <person name="Lin M.F."/>
            <person name="Santos M.A."/>
            <person name="Sakthikumar S."/>
            <person name="Munro C.A."/>
            <person name="Rheinbay E."/>
            <person name="Grabherr M."/>
            <person name="Forche A."/>
            <person name="Reedy J.L."/>
            <person name="Agrafioti I."/>
            <person name="Arnaud M.B."/>
            <person name="Bates S."/>
            <person name="Brown A.J."/>
            <person name="Brunke S."/>
            <person name="Costanzo M.C."/>
            <person name="Fitzpatrick D.A."/>
            <person name="de Groot P.W."/>
            <person name="Harris D."/>
            <person name="Hoyer L.L."/>
            <person name="Hube B."/>
            <person name="Klis F.M."/>
            <person name="Kodira C."/>
            <person name="Lennard N."/>
            <person name="Logue M.E."/>
            <person name="Martin R."/>
            <person name="Neiman A.M."/>
            <person name="Nikolaou E."/>
            <person name="Quail M.A."/>
            <person name="Quinn J."/>
            <person name="Santos M.C."/>
            <person name="Schmitzberger F.F."/>
            <person name="Sherlock G."/>
            <person name="Shah P."/>
            <person name="Silverstein K.A."/>
            <person name="Skrzypek M.S."/>
            <person name="Soll D."/>
            <person name="Staggs R."/>
            <person name="Stansfield I."/>
            <person name="Stumpf M.P."/>
            <person name="Sudbery P.E."/>
            <person name="Srikantha T."/>
            <person name="Zeng Q."/>
            <person name="Berman J."/>
            <person name="Berriman M."/>
            <person name="Heitman J."/>
            <person name="Gow N.A."/>
            <person name="Lorenz M.C."/>
            <person name="Birren B.W."/>
            <person name="Kellis M."/>
            <person name="Cuomo C.A."/>
        </authorList>
    </citation>
    <scope>NUCLEOTIDE SEQUENCE [LARGE SCALE GENOMIC DNA]</scope>
    <source>
        <strain evidence="2">ATCC 6260 / CBS 566 / DSM 6381 / JCM 1539 / NBRC 10279 / NRRL Y-324</strain>
    </source>
</reference>
<keyword evidence="2" id="KW-1185">Reference proteome</keyword>
<accession>A5DIU1</accession>
<proteinExistence type="predicted"/>
<sequence length="222" mass="25022">MRLNPHIIVVAGQLLLTISLKSHGRLTMLNIVHETYNTFITKPPLKLGAKEKSCLDNVSVNYVLKSANYSQVEHAASECRINMSSRFRAVISPTFNIHDVVHRHQDPVDAELSSIILQRSAEKGVILDPQFDDLDYGYECAIGYQDIAQVILVENVIHADIQTVVEIPPQCMFGNEENQIFIDKKLVDIPLNGTFSCRHGRSPTCKRNIAESSSPRYRLIEH</sequence>
<dbReference type="HOGENOM" id="CLU_098378_0_0_1"/>
<dbReference type="RefSeq" id="XP_001485463.2">
    <property type="nucleotide sequence ID" value="XM_001485413.1"/>
</dbReference>
<dbReference type="OrthoDB" id="4076141at2759"/>
<gene>
    <name evidence="1" type="ORF">PGUG_03192</name>
</gene>
<dbReference type="AlphaFoldDB" id="A5DIU1"/>
<name>A5DIU1_PICGU</name>
<dbReference type="eggNOG" id="ENOG502RQ0B">
    <property type="taxonomic scope" value="Eukaryota"/>
</dbReference>